<dbReference type="PANTHER" id="PTHR46809:SF2">
    <property type="entry name" value="GH21273P"/>
    <property type="match status" value="1"/>
</dbReference>
<organism evidence="5 6">
    <name type="scientific">Gracilariopsis chorda</name>
    <dbReference type="NCBI Taxonomy" id="448386"/>
    <lineage>
        <taxon>Eukaryota</taxon>
        <taxon>Rhodophyta</taxon>
        <taxon>Florideophyceae</taxon>
        <taxon>Rhodymeniophycidae</taxon>
        <taxon>Gracilariales</taxon>
        <taxon>Gracilariaceae</taxon>
        <taxon>Gracilariopsis</taxon>
    </lineage>
</organism>
<evidence type="ECO:0000256" key="2">
    <source>
        <dbReference type="ARBA" id="ARBA00022737"/>
    </source>
</evidence>
<evidence type="ECO:0000313" key="6">
    <source>
        <dbReference type="Proteomes" id="UP000247409"/>
    </source>
</evidence>
<name>A0A2V3J3L8_9FLOR</name>
<sequence>MKQTMAFHPFVLTFVLLALFTRSLAEDTEVTDVTYGSTIKLEHVSTKHRLHSHEVKYVTGSQQQSVTAVSDTADSNSLWTVKNAHQADPIMPGTPVLCGHTIRLQHLRTGKNLHSHKHRAPLNGDYEVSAFGELTGRWSDGDKGDNWTIECTTGSGPWKRGANVRLRHVDTGTLLSSNSNLKFRQPIPDQQQVSASSWKKTNTLWKTGEGFYIAPPSAK</sequence>
<feature type="domain" description="MIR" evidence="4">
    <location>
        <begin position="155"/>
        <end position="210"/>
    </location>
</feature>
<evidence type="ECO:0000313" key="5">
    <source>
        <dbReference type="EMBL" id="PXF48587.1"/>
    </source>
</evidence>
<comment type="caution">
    <text evidence="5">The sequence shown here is derived from an EMBL/GenBank/DDBJ whole genome shotgun (WGS) entry which is preliminary data.</text>
</comment>
<dbReference type="Pfam" id="PF02815">
    <property type="entry name" value="MIR"/>
    <property type="match status" value="1"/>
</dbReference>
<dbReference type="PROSITE" id="PS50919">
    <property type="entry name" value="MIR"/>
    <property type="match status" value="3"/>
</dbReference>
<dbReference type="PANTHER" id="PTHR46809">
    <property type="entry name" value="STROMAL CELL-DERIVED FACTOR 2-LIKE PROTEIN"/>
    <property type="match status" value="1"/>
</dbReference>
<evidence type="ECO:0000259" key="4">
    <source>
        <dbReference type="PROSITE" id="PS50919"/>
    </source>
</evidence>
<keyword evidence="1 3" id="KW-0732">Signal</keyword>
<feature type="signal peptide" evidence="3">
    <location>
        <begin position="1"/>
        <end position="25"/>
    </location>
</feature>
<proteinExistence type="predicted"/>
<feature type="chain" id="PRO_5015869387" evidence="3">
    <location>
        <begin position="26"/>
        <end position="219"/>
    </location>
</feature>
<feature type="domain" description="MIR" evidence="4">
    <location>
        <begin position="30"/>
        <end position="84"/>
    </location>
</feature>
<evidence type="ECO:0000256" key="3">
    <source>
        <dbReference type="SAM" id="SignalP"/>
    </source>
</evidence>
<dbReference type="SUPFAM" id="SSF82109">
    <property type="entry name" value="MIR domain"/>
    <property type="match status" value="1"/>
</dbReference>
<dbReference type="InterPro" id="IPR016093">
    <property type="entry name" value="MIR_motif"/>
</dbReference>
<dbReference type="OrthoDB" id="5588846at2759"/>
<dbReference type="STRING" id="448386.A0A2V3J3L8"/>
<dbReference type="Gene3D" id="2.80.10.50">
    <property type="match status" value="1"/>
</dbReference>
<keyword evidence="2" id="KW-0677">Repeat</keyword>
<dbReference type="InterPro" id="IPR036300">
    <property type="entry name" value="MIR_dom_sf"/>
</dbReference>
<gene>
    <name evidence="5" type="ORF">BWQ96_01756</name>
</gene>
<evidence type="ECO:0000256" key="1">
    <source>
        <dbReference type="ARBA" id="ARBA00022729"/>
    </source>
</evidence>
<dbReference type="Proteomes" id="UP000247409">
    <property type="component" value="Unassembled WGS sequence"/>
</dbReference>
<accession>A0A2V3J3L8</accession>
<reference evidence="5 6" key="1">
    <citation type="journal article" date="2018" name="Mol. Biol. Evol.">
        <title>Analysis of the draft genome of the red seaweed Gracilariopsis chorda provides insights into genome size evolution in Rhodophyta.</title>
        <authorList>
            <person name="Lee J."/>
            <person name="Yang E.C."/>
            <person name="Graf L."/>
            <person name="Yang J.H."/>
            <person name="Qiu H."/>
            <person name="Zel Zion U."/>
            <person name="Chan C.X."/>
            <person name="Stephens T.G."/>
            <person name="Weber A.P.M."/>
            <person name="Boo G.H."/>
            <person name="Boo S.M."/>
            <person name="Kim K.M."/>
            <person name="Shin Y."/>
            <person name="Jung M."/>
            <person name="Lee S.J."/>
            <person name="Yim H.S."/>
            <person name="Lee J.H."/>
            <person name="Bhattacharya D."/>
            <person name="Yoon H.S."/>
        </authorList>
    </citation>
    <scope>NUCLEOTIDE SEQUENCE [LARGE SCALE GENOMIC DNA]</scope>
    <source>
        <strain evidence="5 6">SKKU-2015</strain>
        <tissue evidence="5">Whole body</tissue>
    </source>
</reference>
<dbReference type="CDD" id="cd23279">
    <property type="entry name" value="beta-trefoil_MIR_SDF2-like"/>
    <property type="match status" value="1"/>
</dbReference>
<protein>
    <submittedName>
        <fullName evidence="5">Stromal cell-derived factor 2-like protein</fullName>
    </submittedName>
</protein>
<dbReference type="AlphaFoldDB" id="A0A2V3J3L8"/>
<dbReference type="SMART" id="SM00472">
    <property type="entry name" value="MIR"/>
    <property type="match status" value="3"/>
</dbReference>
<dbReference type="EMBL" id="NBIV01000013">
    <property type="protein sequence ID" value="PXF48587.1"/>
    <property type="molecule type" value="Genomic_DNA"/>
</dbReference>
<feature type="domain" description="MIR" evidence="4">
    <location>
        <begin position="93"/>
        <end position="152"/>
    </location>
</feature>
<keyword evidence="6" id="KW-1185">Reference proteome</keyword>